<dbReference type="FunFam" id="1.20.1720.10:FF:000021">
    <property type="entry name" value="Drug resistance transporter, EmrB/QacA subfamily"/>
    <property type="match status" value="1"/>
</dbReference>
<keyword evidence="5 7" id="KW-1133">Transmembrane helix</keyword>
<feature type="transmembrane region" description="Helical" evidence="7">
    <location>
        <begin position="401"/>
        <end position="420"/>
    </location>
</feature>
<feature type="domain" description="Major facilitator superfamily (MFS) profile" evidence="8">
    <location>
        <begin position="11"/>
        <end position="470"/>
    </location>
</feature>
<dbReference type="Pfam" id="PF07690">
    <property type="entry name" value="MFS_1"/>
    <property type="match status" value="1"/>
</dbReference>
<feature type="transmembrane region" description="Helical" evidence="7">
    <location>
        <begin position="301"/>
        <end position="321"/>
    </location>
</feature>
<feature type="transmembrane region" description="Helical" evidence="7">
    <location>
        <begin position="163"/>
        <end position="185"/>
    </location>
</feature>
<dbReference type="Gene3D" id="1.20.1250.20">
    <property type="entry name" value="MFS general substrate transporter like domains"/>
    <property type="match status" value="1"/>
</dbReference>
<reference evidence="9" key="1">
    <citation type="submission" date="2021-11" db="EMBL/GenBank/DDBJ databases">
        <title>Clostridia strains as spoilage organisms.</title>
        <authorList>
            <person name="Wambui J."/>
            <person name="Stevens M.J.A."/>
            <person name="Stephan R."/>
        </authorList>
    </citation>
    <scope>NUCLEOTIDE SEQUENCE</scope>
    <source>
        <strain evidence="9">CF009</strain>
    </source>
</reference>
<dbReference type="InterPro" id="IPR036259">
    <property type="entry name" value="MFS_trans_sf"/>
</dbReference>
<dbReference type="CDD" id="cd17321">
    <property type="entry name" value="MFS_MMR_MDR_like"/>
    <property type="match status" value="1"/>
</dbReference>
<dbReference type="InterPro" id="IPR004638">
    <property type="entry name" value="EmrB-like"/>
</dbReference>
<feature type="transmembrane region" description="Helical" evidence="7">
    <location>
        <begin position="440"/>
        <end position="463"/>
    </location>
</feature>
<keyword evidence="6 7" id="KW-0472">Membrane</keyword>
<dbReference type="RefSeq" id="WP_253200290.1">
    <property type="nucleotide sequence ID" value="NZ_CP086239.1"/>
</dbReference>
<dbReference type="PANTHER" id="PTHR42718:SF46">
    <property type="entry name" value="BLR6921 PROTEIN"/>
    <property type="match status" value="1"/>
</dbReference>
<evidence type="ECO:0000256" key="4">
    <source>
        <dbReference type="ARBA" id="ARBA00022692"/>
    </source>
</evidence>
<dbReference type="AlphaFoldDB" id="A0AA47I484"/>
<dbReference type="NCBIfam" id="TIGR00711">
    <property type="entry name" value="efflux_EmrB"/>
    <property type="match status" value="1"/>
</dbReference>
<keyword evidence="3" id="KW-1003">Cell membrane</keyword>
<organism evidence="9 10">
    <name type="scientific">Clostridium estertheticum</name>
    <dbReference type="NCBI Taxonomy" id="238834"/>
    <lineage>
        <taxon>Bacteria</taxon>
        <taxon>Bacillati</taxon>
        <taxon>Bacillota</taxon>
        <taxon>Clostridia</taxon>
        <taxon>Eubacteriales</taxon>
        <taxon>Clostridiaceae</taxon>
        <taxon>Clostridium</taxon>
    </lineage>
</organism>
<feature type="transmembrane region" description="Helical" evidence="7">
    <location>
        <begin position="330"/>
        <end position="350"/>
    </location>
</feature>
<evidence type="ECO:0000259" key="8">
    <source>
        <dbReference type="PROSITE" id="PS50850"/>
    </source>
</evidence>
<keyword evidence="2" id="KW-0813">Transport</keyword>
<proteinExistence type="predicted"/>
<feature type="transmembrane region" description="Helical" evidence="7">
    <location>
        <begin position="45"/>
        <end position="65"/>
    </location>
</feature>
<comment type="subcellular location">
    <subcellularLocation>
        <location evidence="1">Cell membrane</location>
        <topology evidence="1">Multi-pass membrane protein</topology>
    </subcellularLocation>
</comment>
<dbReference type="InterPro" id="IPR020846">
    <property type="entry name" value="MFS_dom"/>
</dbReference>
<feature type="transmembrane region" description="Helical" evidence="7">
    <location>
        <begin position="223"/>
        <end position="244"/>
    </location>
</feature>
<dbReference type="PANTHER" id="PTHR42718">
    <property type="entry name" value="MAJOR FACILITATOR SUPERFAMILY MULTIDRUG TRANSPORTER MFSC"/>
    <property type="match status" value="1"/>
</dbReference>
<keyword evidence="4 7" id="KW-0812">Transmembrane</keyword>
<dbReference type="GO" id="GO:0005886">
    <property type="term" value="C:plasma membrane"/>
    <property type="evidence" value="ECO:0007669"/>
    <property type="project" value="UniProtKB-SubCell"/>
</dbReference>
<evidence type="ECO:0000313" key="9">
    <source>
        <dbReference type="EMBL" id="WAG58957.1"/>
    </source>
</evidence>
<feature type="transmembrane region" description="Helical" evidence="7">
    <location>
        <begin position="77"/>
        <end position="96"/>
    </location>
</feature>
<name>A0AA47I484_9CLOT</name>
<dbReference type="EMBL" id="CP086239">
    <property type="protein sequence ID" value="WAG58957.1"/>
    <property type="molecule type" value="Genomic_DNA"/>
</dbReference>
<evidence type="ECO:0000256" key="7">
    <source>
        <dbReference type="SAM" id="Phobius"/>
    </source>
</evidence>
<evidence type="ECO:0000256" key="6">
    <source>
        <dbReference type="ARBA" id="ARBA00023136"/>
    </source>
</evidence>
<evidence type="ECO:0000256" key="5">
    <source>
        <dbReference type="ARBA" id="ARBA00022989"/>
    </source>
</evidence>
<feature type="transmembrane region" description="Helical" evidence="7">
    <location>
        <begin position="135"/>
        <end position="157"/>
    </location>
</feature>
<evidence type="ECO:0000256" key="3">
    <source>
        <dbReference type="ARBA" id="ARBA00022475"/>
    </source>
</evidence>
<accession>A0AA47I484</accession>
<evidence type="ECO:0000256" key="1">
    <source>
        <dbReference type="ARBA" id="ARBA00004651"/>
    </source>
</evidence>
<evidence type="ECO:0000256" key="2">
    <source>
        <dbReference type="ARBA" id="ARBA00022448"/>
    </source>
</evidence>
<protein>
    <submittedName>
        <fullName evidence="9">MFS transporter</fullName>
    </submittedName>
</protein>
<feature type="transmembrane region" description="Helical" evidence="7">
    <location>
        <begin position="12"/>
        <end position="33"/>
    </location>
</feature>
<dbReference type="GO" id="GO:0022857">
    <property type="term" value="F:transmembrane transporter activity"/>
    <property type="evidence" value="ECO:0007669"/>
    <property type="project" value="InterPro"/>
</dbReference>
<evidence type="ECO:0000313" key="10">
    <source>
        <dbReference type="Proteomes" id="UP001164733"/>
    </source>
</evidence>
<feature type="transmembrane region" description="Helical" evidence="7">
    <location>
        <begin position="265"/>
        <end position="289"/>
    </location>
</feature>
<dbReference type="InterPro" id="IPR011701">
    <property type="entry name" value="MFS"/>
</dbReference>
<gene>
    <name evidence="9" type="ORF">LL038_15055</name>
</gene>
<sequence>MEIDKSQHKKILITVGVATFMSALDASIINVALPQIQTYFNQPMATIEWIVLSYLLVISSLLLTYGKLGDMYGHKKMQLLGFVIFTVSSFICGISPNIVTLIIARGVQAIGAGMLMSMGPAIITDVTCVKDRGKALGINAVAISIALTSGPILGGILTSVLGWQSIFFVNVPIGIIGYIMCNKFIPDMSKKSNEKFDILGAVLVFLALVSLLIPLSIGNEVGWTNSLVIFLILFSIILFAMFIVTEMKSKNPMLVLSLFRNREFTLSNIALLVSFAAQFFINILMPFYFQQLRSMSPAKTGFMLIPIPLASLIVTPISGILCDKIDSKKLCFIGMSISTVGIVLLSFFNYNSSTMQIVICFLIIGAGFGLFQTPNTYTIMNSVSKKMSGTASSVQATMRNIGMVLGVAAVNSIFISQQNHFNITLKLQGLTGNALSVQSFTGAFHVTYIIATIIAAASAIVSLRSCYEKKKEKIEKVA</sequence>
<feature type="transmembrane region" description="Helical" evidence="7">
    <location>
        <begin position="102"/>
        <end position="123"/>
    </location>
</feature>
<dbReference type="Gene3D" id="1.20.1720.10">
    <property type="entry name" value="Multidrug resistance protein D"/>
    <property type="match status" value="1"/>
</dbReference>
<dbReference type="SUPFAM" id="SSF103473">
    <property type="entry name" value="MFS general substrate transporter"/>
    <property type="match status" value="1"/>
</dbReference>
<dbReference type="PROSITE" id="PS50850">
    <property type="entry name" value="MFS"/>
    <property type="match status" value="1"/>
</dbReference>
<dbReference type="Proteomes" id="UP001164733">
    <property type="component" value="Chromosome"/>
</dbReference>
<feature type="transmembrane region" description="Helical" evidence="7">
    <location>
        <begin position="356"/>
        <end position="380"/>
    </location>
</feature>
<dbReference type="PRINTS" id="PR01036">
    <property type="entry name" value="TCRTETB"/>
</dbReference>
<feature type="transmembrane region" description="Helical" evidence="7">
    <location>
        <begin position="197"/>
        <end position="217"/>
    </location>
</feature>